<sequence>MVWLVVPKAVAFLKAAQDGSLSRDTSRQAVKSTTRGKAHEDAFKSWRPRQSGLATGPRITIRTTTSGQTISLVASIDQPYPSLSSLDLHKNMFSMVAWSSITWCFSLVALNW</sequence>
<dbReference type="AlphaFoldDB" id="A0A9J5XCC3"/>
<keyword evidence="2" id="KW-1185">Reference proteome</keyword>
<organism evidence="1 2">
    <name type="scientific">Solanum commersonii</name>
    <name type="common">Commerson's wild potato</name>
    <name type="synonym">Commerson's nightshade</name>
    <dbReference type="NCBI Taxonomy" id="4109"/>
    <lineage>
        <taxon>Eukaryota</taxon>
        <taxon>Viridiplantae</taxon>
        <taxon>Streptophyta</taxon>
        <taxon>Embryophyta</taxon>
        <taxon>Tracheophyta</taxon>
        <taxon>Spermatophyta</taxon>
        <taxon>Magnoliopsida</taxon>
        <taxon>eudicotyledons</taxon>
        <taxon>Gunneridae</taxon>
        <taxon>Pentapetalae</taxon>
        <taxon>asterids</taxon>
        <taxon>lamiids</taxon>
        <taxon>Solanales</taxon>
        <taxon>Solanaceae</taxon>
        <taxon>Solanoideae</taxon>
        <taxon>Solaneae</taxon>
        <taxon>Solanum</taxon>
    </lineage>
</organism>
<dbReference type="Proteomes" id="UP000824120">
    <property type="component" value="Chromosome 9"/>
</dbReference>
<accession>A0A9J5XCC3</accession>
<name>A0A9J5XCC3_SOLCO</name>
<evidence type="ECO:0000313" key="2">
    <source>
        <dbReference type="Proteomes" id="UP000824120"/>
    </source>
</evidence>
<protein>
    <submittedName>
        <fullName evidence="1">Uncharacterized protein</fullName>
    </submittedName>
</protein>
<proteinExistence type="predicted"/>
<reference evidence="1 2" key="1">
    <citation type="submission" date="2020-09" db="EMBL/GenBank/DDBJ databases">
        <title>De no assembly of potato wild relative species, Solanum commersonii.</title>
        <authorList>
            <person name="Cho K."/>
        </authorList>
    </citation>
    <scope>NUCLEOTIDE SEQUENCE [LARGE SCALE GENOMIC DNA]</scope>
    <source>
        <strain evidence="1">LZ3.2</strain>
        <tissue evidence="1">Leaf</tissue>
    </source>
</reference>
<gene>
    <name evidence="1" type="ORF">H5410_045695</name>
</gene>
<comment type="caution">
    <text evidence="1">The sequence shown here is derived from an EMBL/GenBank/DDBJ whole genome shotgun (WGS) entry which is preliminary data.</text>
</comment>
<evidence type="ECO:0000313" key="1">
    <source>
        <dbReference type="EMBL" id="KAG5585261.1"/>
    </source>
</evidence>
<dbReference type="EMBL" id="JACXVP010000009">
    <property type="protein sequence ID" value="KAG5585261.1"/>
    <property type="molecule type" value="Genomic_DNA"/>
</dbReference>